<accession>A0A9P7NE01</accession>
<dbReference type="OrthoDB" id="4104179at2759"/>
<reference evidence="2" key="1">
    <citation type="journal article" date="2020" name="bioRxiv">
        <title>Whole genome comparisons of ergot fungi reveals the divergence and evolution of species within the genus Claviceps are the result of varying mechanisms driving genome evolution and host range expansion.</title>
        <authorList>
            <person name="Wyka S.A."/>
            <person name="Mondo S.J."/>
            <person name="Liu M."/>
            <person name="Dettman J."/>
            <person name="Nalam V."/>
            <person name="Broders K.D."/>
        </authorList>
    </citation>
    <scope>NUCLEOTIDE SEQUENCE</scope>
    <source>
        <strain evidence="2">CCC 602</strain>
    </source>
</reference>
<dbReference type="InterPro" id="IPR008928">
    <property type="entry name" value="6-hairpin_glycosidase_sf"/>
</dbReference>
<feature type="chain" id="PRO_5040372297" description="Glycosyl hydrolase" evidence="1">
    <location>
        <begin position="22"/>
        <end position="625"/>
    </location>
</feature>
<dbReference type="Pfam" id="PF03663">
    <property type="entry name" value="Glyco_hydro_76"/>
    <property type="match status" value="1"/>
</dbReference>
<evidence type="ECO:0000256" key="1">
    <source>
        <dbReference type="SAM" id="SignalP"/>
    </source>
</evidence>
<feature type="signal peptide" evidence="1">
    <location>
        <begin position="1"/>
        <end position="21"/>
    </location>
</feature>
<dbReference type="Gene3D" id="1.50.10.20">
    <property type="match status" value="1"/>
</dbReference>
<dbReference type="SUPFAM" id="SSF48208">
    <property type="entry name" value="Six-hairpin glycosidases"/>
    <property type="match status" value="1"/>
</dbReference>
<dbReference type="PANTHER" id="PTHR47791">
    <property type="entry name" value="MEIOTICALLY UP-REGULATED GENE 191 PROTEIN"/>
    <property type="match status" value="1"/>
</dbReference>
<comment type="caution">
    <text evidence="2">The sequence shown here is derived from an EMBL/GenBank/DDBJ whole genome shotgun (WGS) entry which is preliminary data.</text>
</comment>
<evidence type="ECO:0000313" key="2">
    <source>
        <dbReference type="EMBL" id="KAG6012200.1"/>
    </source>
</evidence>
<dbReference type="InterPro" id="IPR005198">
    <property type="entry name" value="Glyco_hydro_76"/>
</dbReference>
<evidence type="ECO:0008006" key="4">
    <source>
        <dbReference type="Google" id="ProtNLM"/>
    </source>
</evidence>
<protein>
    <recommendedName>
        <fullName evidence="4">Glycosyl hydrolase</fullName>
    </recommendedName>
</protein>
<sequence>MLCRSFLVALGVCCSLPFSAASVNPTRETTLCSVFHQKAPNDCRPVKEFFHGVQNAVPVVTDNSSVLGNIFNALAFLQNSYFDPVAGTWPNSIDWTGAVVETVISGTLGTLSKSLDSLERDHDWNEKEQLISSLFAHVTHYFFGQNTAAIMEQAYDDVLWVVLGWLETIKFIRLHSTLHYAKREQNCLSVPTTLNPAIGTISWHGNHWTCAFAHRARAFWDFATKGWTTALCGGGMVWNPRQEPYKNAITNELWISASASMYKNFPEDKVNQSWAESNGLATDNPVYLTAAITGYKWLKDINMTNSQGLFVDGFHIDKSKPGNVKCDKRDEMVYTYNQGVILTGQRGLFIVTGSPSYLEEGHNLIQNVINATGWDLVKNVPIDNIEDPRQGQKLPTWRGLGRYGILEEPCDAPGDCSQDQQTFKGIFFHHLTAFCAPIDHAELERHAKIDIDQVTKVRIAHEKSCLAYLGWVKHNTDAALATRDAAGRFGMWWGGSIFHQHAAGPASSSPSSIRMKSLKFHMTDHRNKGTPLEPIWGLHGTREPGMDISKARNREEELIRPDPTVRTGVVGVPGHQAVEEMLVGRAADRRADDVNNRGRGRTVETQVGGLALLRAYWEISQLSQK</sequence>
<proteinExistence type="predicted"/>
<name>A0A9P7NE01_9HYPO</name>
<keyword evidence="3" id="KW-1185">Reference proteome</keyword>
<organism evidence="2 3">
    <name type="scientific">Claviceps pusilla</name>
    <dbReference type="NCBI Taxonomy" id="123648"/>
    <lineage>
        <taxon>Eukaryota</taxon>
        <taxon>Fungi</taxon>
        <taxon>Dikarya</taxon>
        <taxon>Ascomycota</taxon>
        <taxon>Pezizomycotina</taxon>
        <taxon>Sordariomycetes</taxon>
        <taxon>Hypocreomycetidae</taxon>
        <taxon>Hypocreales</taxon>
        <taxon>Clavicipitaceae</taxon>
        <taxon>Claviceps</taxon>
    </lineage>
</organism>
<dbReference type="Proteomes" id="UP000748025">
    <property type="component" value="Unassembled WGS sequence"/>
</dbReference>
<gene>
    <name evidence="2" type="ORF">E4U43_007897</name>
</gene>
<dbReference type="EMBL" id="SRPW01000770">
    <property type="protein sequence ID" value="KAG6012200.1"/>
    <property type="molecule type" value="Genomic_DNA"/>
</dbReference>
<dbReference type="AlphaFoldDB" id="A0A9P7NE01"/>
<dbReference type="PANTHER" id="PTHR47791:SF2">
    <property type="entry name" value="ENDO MANNANASE, GH76 FAMILY (EUROFUNG)"/>
    <property type="match status" value="1"/>
</dbReference>
<keyword evidence="1" id="KW-0732">Signal</keyword>
<dbReference type="InterPro" id="IPR053169">
    <property type="entry name" value="MUG_Protein"/>
</dbReference>
<dbReference type="GO" id="GO:0005975">
    <property type="term" value="P:carbohydrate metabolic process"/>
    <property type="evidence" value="ECO:0007669"/>
    <property type="project" value="InterPro"/>
</dbReference>
<evidence type="ECO:0000313" key="3">
    <source>
        <dbReference type="Proteomes" id="UP000748025"/>
    </source>
</evidence>